<dbReference type="EMBL" id="JAJJMB010003518">
    <property type="protein sequence ID" value="KAI3947282.1"/>
    <property type="molecule type" value="Genomic_DNA"/>
</dbReference>
<keyword evidence="2" id="KW-1185">Reference proteome</keyword>
<comment type="caution">
    <text evidence="1">The sequence shown here is derived from an EMBL/GenBank/DDBJ whole genome shotgun (WGS) entry which is preliminary data.</text>
</comment>
<proteinExistence type="predicted"/>
<protein>
    <submittedName>
        <fullName evidence="1">Uncharacterized protein</fullName>
    </submittedName>
</protein>
<dbReference type="AlphaFoldDB" id="A0AAD4TBF8"/>
<feature type="non-terminal residue" evidence="1">
    <location>
        <position position="1"/>
    </location>
</feature>
<evidence type="ECO:0000313" key="2">
    <source>
        <dbReference type="Proteomes" id="UP001202328"/>
    </source>
</evidence>
<accession>A0AAD4TBF8</accession>
<dbReference type="Proteomes" id="UP001202328">
    <property type="component" value="Unassembled WGS sequence"/>
</dbReference>
<reference evidence="1" key="1">
    <citation type="submission" date="2022-04" db="EMBL/GenBank/DDBJ databases">
        <title>A functionally conserved STORR gene fusion in Papaver species that diverged 16.8 million years ago.</title>
        <authorList>
            <person name="Catania T."/>
        </authorList>
    </citation>
    <scope>NUCLEOTIDE SEQUENCE</scope>
    <source>
        <strain evidence="1">S-188037</strain>
    </source>
</reference>
<organism evidence="1 2">
    <name type="scientific">Papaver atlanticum</name>
    <dbReference type="NCBI Taxonomy" id="357466"/>
    <lineage>
        <taxon>Eukaryota</taxon>
        <taxon>Viridiplantae</taxon>
        <taxon>Streptophyta</taxon>
        <taxon>Embryophyta</taxon>
        <taxon>Tracheophyta</taxon>
        <taxon>Spermatophyta</taxon>
        <taxon>Magnoliopsida</taxon>
        <taxon>Ranunculales</taxon>
        <taxon>Papaveraceae</taxon>
        <taxon>Papaveroideae</taxon>
        <taxon>Papaver</taxon>
    </lineage>
</organism>
<gene>
    <name evidence="1" type="ORF">MKW98_030868</name>
</gene>
<evidence type="ECO:0000313" key="1">
    <source>
        <dbReference type="EMBL" id="KAI3947282.1"/>
    </source>
</evidence>
<sequence>MYRRQPIEEAALDEHVNSEKFKKMIRKEKIFLEAKSMCTSAFHRKEYCLGHVGTQALEIDPSGAAVLSNRSLHFVYLSKGDFSLEECCS</sequence>
<name>A0AAD4TBF8_9MAGN</name>